<proteinExistence type="predicted"/>
<dbReference type="AlphaFoldDB" id="A0A9X2EDB6"/>
<dbReference type="EMBL" id="JAMRXG010000014">
    <property type="protein sequence ID" value="MCM6777330.1"/>
    <property type="molecule type" value="Genomic_DNA"/>
</dbReference>
<evidence type="ECO:0000256" key="2">
    <source>
        <dbReference type="ARBA" id="ARBA00022692"/>
    </source>
</evidence>
<dbReference type="GO" id="GO:0016020">
    <property type="term" value="C:membrane"/>
    <property type="evidence" value="ECO:0007669"/>
    <property type="project" value="UniProtKB-SubCell"/>
</dbReference>
<evidence type="ECO:0000259" key="6">
    <source>
        <dbReference type="Pfam" id="PF13515"/>
    </source>
</evidence>
<evidence type="ECO:0000313" key="8">
    <source>
        <dbReference type="Proteomes" id="UP001139157"/>
    </source>
</evidence>
<evidence type="ECO:0000256" key="3">
    <source>
        <dbReference type="ARBA" id="ARBA00022989"/>
    </source>
</evidence>
<dbReference type="InterPro" id="IPR049453">
    <property type="entry name" value="Memb_transporter_dom"/>
</dbReference>
<reference evidence="7" key="1">
    <citation type="submission" date="2022-06" db="EMBL/GenBank/DDBJ databases">
        <title>Novel species in genus nocardia.</title>
        <authorList>
            <person name="Li F."/>
        </authorList>
    </citation>
    <scope>NUCLEOTIDE SEQUENCE</scope>
    <source>
        <strain evidence="7">CDC141</strain>
    </source>
</reference>
<sequence>MTVEAFRESGKQRFRNGLTRLRKSALPIVQCAVGAALAWFLAHRVIGHPQPFFAPIAAIISIGVSFGARLRRSVELVAGVAVGIGIGDLFISRVGAGAWQIALVVAVAMATAVFLDGGAVIPMQAASSAVLVATLMPPHSGGGTNRMIDALVGGLVGIVVVAVIPLHPVRRARQQAADILAVVGRALTECADGLLEQDPEKIRLALESVRGTQPQIDGLRSALEGGREVSRISPLYWNSRRRLELIRAAADPLDNAVRNVRVLLRRALTLVRDDEILDPRLIEEVDELGKAIDVVRRYMLADPGEQPDAAEATRVLRRVAKGATKDLVSGAGLSAHVVFAQLRSVVVDLMQVCGVKRLSAIALLPPTVKHPYVTPED</sequence>
<gene>
    <name evidence="7" type="ORF">NDR86_27970</name>
</gene>
<organism evidence="7 8">
    <name type="scientific">Nocardia pulmonis</name>
    <dbReference type="NCBI Taxonomy" id="2951408"/>
    <lineage>
        <taxon>Bacteria</taxon>
        <taxon>Bacillati</taxon>
        <taxon>Actinomycetota</taxon>
        <taxon>Actinomycetes</taxon>
        <taxon>Mycobacteriales</taxon>
        <taxon>Nocardiaceae</taxon>
        <taxon>Nocardia</taxon>
    </lineage>
</organism>
<feature type="transmembrane region" description="Helical" evidence="5">
    <location>
        <begin position="52"/>
        <end position="70"/>
    </location>
</feature>
<keyword evidence="8" id="KW-1185">Reference proteome</keyword>
<keyword evidence="3 5" id="KW-1133">Transmembrane helix</keyword>
<feature type="transmembrane region" description="Helical" evidence="5">
    <location>
        <begin position="102"/>
        <end position="135"/>
    </location>
</feature>
<evidence type="ECO:0000256" key="4">
    <source>
        <dbReference type="ARBA" id="ARBA00023136"/>
    </source>
</evidence>
<accession>A0A9X2EDB6</accession>
<dbReference type="RefSeq" id="WP_251916536.1">
    <property type="nucleotide sequence ID" value="NZ_JAMRXG010000014.1"/>
</dbReference>
<protein>
    <submittedName>
        <fullName evidence="7">FUSC family protein</fullName>
    </submittedName>
</protein>
<evidence type="ECO:0000313" key="7">
    <source>
        <dbReference type="EMBL" id="MCM6777330.1"/>
    </source>
</evidence>
<feature type="transmembrane region" description="Helical" evidence="5">
    <location>
        <begin position="147"/>
        <end position="166"/>
    </location>
</feature>
<evidence type="ECO:0000256" key="1">
    <source>
        <dbReference type="ARBA" id="ARBA00004141"/>
    </source>
</evidence>
<feature type="transmembrane region" description="Helical" evidence="5">
    <location>
        <begin position="25"/>
        <end position="46"/>
    </location>
</feature>
<evidence type="ECO:0000256" key="5">
    <source>
        <dbReference type="SAM" id="Phobius"/>
    </source>
</evidence>
<name>A0A9X2EDB6_9NOCA</name>
<comment type="caution">
    <text evidence="7">The sequence shown here is derived from an EMBL/GenBank/DDBJ whole genome shotgun (WGS) entry which is preliminary data.</text>
</comment>
<dbReference type="Proteomes" id="UP001139157">
    <property type="component" value="Unassembled WGS sequence"/>
</dbReference>
<keyword evidence="4 5" id="KW-0472">Membrane</keyword>
<keyword evidence="2 5" id="KW-0812">Transmembrane</keyword>
<dbReference type="Pfam" id="PF13515">
    <property type="entry name" value="FUSC_2"/>
    <property type="match status" value="1"/>
</dbReference>
<comment type="subcellular location">
    <subcellularLocation>
        <location evidence="1">Membrane</location>
        <topology evidence="1">Multi-pass membrane protein</topology>
    </subcellularLocation>
</comment>
<feature type="domain" description="Integral membrane bound transporter" evidence="6">
    <location>
        <begin position="37"/>
        <end position="160"/>
    </location>
</feature>